<keyword evidence="2" id="KW-1185">Reference proteome</keyword>
<dbReference type="Proteomes" id="UP000607653">
    <property type="component" value="Unassembled WGS sequence"/>
</dbReference>
<protein>
    <submittedName>
        <fullName evidence="1">Uncharacterized protein</fullName>
    </submittedName>
</protein>
<organism evidence="1 2">
    <name type="scientific">Nelumbo nucifera</name>
    <name type="common">Sacred lotus</name>
    <dbReference type="NCBI Taxonomy" id="4432"/>
    <lineage>
        <taxon>Eukaryota</taxon>
        <taxon>Viridiplantae</taxon>
        <taxon>Streptophyta</taxon>
        <taxon>Embryophyta</taxon>
        <taxon>Tracheophyta</taxon>
        <taxon>Spermatophyta</taxon>
        <taxon>Magnoliopsida</taxon>
        <taxon>Proteales</taxon>
        <taxon>Nelumbonaceae</taxon>
        <taxon>Nelumbo</taxon>
    </lineage>
</organism>
<dbReference type="EMBL" id="DUZY01000004">
    <property type="protein sequence ID" value="DAD35146.1"/>
    <property type="molecule type" value="Genomic_DNA"/>
</dbReference>
<sequence length="63" mass="6879">MKDQKTTLKEVASFNREIGGASIFKPTINLELILTEALTVNMIHNGAIWRAPALAALVCVAKR</sequence>
<reference evidence="1 2" key="1">
    <citation type="journal article" date="2020" name="Mol. Biol. Evol.">
        <title>Distinct Expression and Methylation Patterns for Genes with Different Fates following a Single Whole-Genome Duplication in Flowering Plants.</title>
        <authorList>
            <person name="Shi T."/>
            <person name="Rahmani R.S."/>
            <person name="Gugger P.F."/>
            <person name="Wang M."/>
            <person name="Li H."/>
            <person name="Zhang Y."/>
            <person name="Li Z."/>
            <person name="Wang Q."/>
            <person name="Van de Peer Y."/>
            <person name="Marchal K."/>
            <person name="Chen J."/>
        </authorList>
    </citation>
    <scope>NUCLEOTIDE SEQUENCE [LARGE SCALE GENOMIC DNA]</scope>
    <source>
        <tissue evidence="1">Leaf</tissue>
    </source>
</reference>
<proteinExistence type="predicted"/>
<evidence type="ECO:0000313" key="2">
    <source>
        <dbReference type="Proteomes" id="UP000607653"/>
    </source>
</evidence>
<dbReference type="AlphaFoldDB" id="A0A822YWL5"/>
<evidence type="ECO:0000313" key="1">
    <source>
        <dbReference type="EMBL" id="DAD35146.1"/>
    </source>
</evidence>
<accession>A0A822YWL5</accession>
<gene>
    <name evidence="1" type="ORF">HUJ06_005786</name>
</gene>
<comment type="caution">
    <text evidence="1">The sequence shown here is derived from an EMBL/GenBank/DDBJ whole genome shotgun (WGS) entry which is preliminary data.</text>
</comment>
<name>A0A822YWL5_NELNU</name>